<dbReference type="RefSeq" id="WP_002622418.1">
    <property type="nucleotide sequence ID" value="NZ_ANAH02000002.1"/>
</dbReference>
<dbReference type="SUPFAM" id="SSF159888">
    <property type="entry name" value="YdhG-like"/>
    <property type="match status" value="1"/>
</dbReference>
<dbReference type="AlphaFoldDB" id="S9PJQ3"/>
<evidence type="ECO:0000313" key="2">
    <source>
        <dbReference type="EMBL" id="EPX64510.1"/>
    </source>
</evidence>
<dbReference type="OrthoDB" id="9811812at2"/>
<dbReference type="InterPro" id="IPR014922">
    <property type="entry name" value="YdhG-like"/>
</dbReference>
<accession>S9PJQ3</accession>
<protein>
    <recommendedName>
        <fullName evidence="1">YdhG-like domain-containing protein</fullName>
    </recommendedName>
</protein>
<evidence type="ECO:0000313" key="3">
    <source>
        <dbReference type="Proteomes" id="UP000011682"/>
    </source>
</evidence>
<organism evidence="2 3">
    <name type="scientific">Cystobacter fuscus (strain ATCC 25194 / DSM 2262 / NBRC 100088 / M29)</name>
    <dbReference type="NCBI Taxonomy" id="1242864"/>
    <lineage>
        <taxon>Bacteria</taxon>
        <taxon>Pseudomonadati</taxon>
        <taxon>Myxococcota</taxon>
        <taxon>Myxococcia</taxon>
        <taxon>Myxococcales</taxon>
        <taxon>Cystobacterineae</taxon>
        <taxon>Archangiaceae</taxon>
        <taxon>Cystobacter</taxon>
    </lineage>
</organism>
<gene>
    <name evidence="2" type="ORF">D187_003246</name>
</gene>
<feature type="domain" description="YdhG-like" evidence="1">
    <location>
        <begin position="33"/>
        <end position="138"/>
    </location>
</feature>
<dbReference type="Pfam" id="PF08818">
    <property type="entry name" value="DUF1801"/>
    <property type="match status" value="1"/>
</dbReference>
<proteinExistence type="predicted"/>
<name>S9PJQ3_CYSF2</name>
<reference evidence="2" key="1">
    <citation type="submission" date="2013-05" db="EMBL/GenBank/DDBJ databases">
        <title>Genome assembly of Cystobacter fuscus DSM 2262.</title>
        <authorList>
            <person name="Sharma G."/>
            <person name="Khatri I."/>
            <person name="Kaur C."/>
            <person name="Mayilraj S."/>
            <person name="Subramanian S."/>
        </authorList>
    </citation>
    <scope>NUCLEOTIDE SEQUENCE [LARGE SCALE GENOMIC DNA]</scope>
    <source>
        <strain evidence="2">DSM 2262</strain>
    </source>
</reference>
<sequence length="141" mass="15851">MAAKAPRTKPAKRGASAPESVEDFLAALEHPFKREILTLRQLILGADPRISEGIKWNAPSFRTEEYFATFHLRAKEGVQVILHLGAKKRNDLASGIDIPDPESLLEWLATDRASVRFRDMKDIDAKGAAFASVIRQWIQWV</sequence>
<keyword evidence="3" id="KW-1185">Reference proteome</keyword>
<dbReference type="Proteomes" id="UP000011682">
    <property type="component" value="Unassembled WGS sequence"/>
</dbReference>
<comment type="caution">
    <text evidence="2">The sequence shown here is derived from an EMBL/GenBank/DDBJ whole genome shotgun (WGS) entry which is preliminary data.</text>
</comment>
<evidence type="ECO:0000259" key="1">
    <source>
        <dbReference type="Pfam" id="PF08818"/>
    </source>
</evidence>
<dbReference type="Gene3D" id="3.90.1150.200">
    <property type="match status" value="1"/>
</dbReference>
<dbReference type="EMBL" id="ANAH02000002">
    <property type="protein sequence ID" value="EPX64510.1"/>
    <property type="molecule type" value="Genomic_DNA"/>
</dbReference>
<dbReference type="eggNOG" id="COG5646">
    <property type="taxonomic scope" value="Bacteria"/>
</dbReference>